<feature type="compositionally biased region" description="Polar residues" evidence="1">
    <location>
        <begin position="38"/>
        <end position="48"/>
    </location>
</feature>
<protein>
    <submittedName>
        <fullName evidence="3">DUF3558 domain-containing protein</fullName>
    </submittedName>
</protein>
<feature type="chain" id="PRO_5045652487" evidence="2">
    <location>
        <begin position="16"/>
        <end position="191"/>
    </location>
</feature>
<reference evidence="4" key="1">
    <citation type="journal article" date="2019" name="Int. J. Syst. Evol. Microbiol.">
        <title>The Global Catalogue of Microorganisms (GCM) 10K type strain sequencing project: providing services to taxonomists for standard genome sequencing and annotation.</title>
        <authorList>
            <consortium name="The Broad Institute Genomics Platform"/>
            <consortium name="The Broad Institute Genome Sequencing Center for Infectious Disease"/>
            <person name="Wu L."/>
            <person name="Ma J."/>
        </authorList>
    </citation>
    <scope>NUCLEOTIDE SEQUENCE [LARGE SCALE GENOMIC DNA]</scope>
    <source>
        <strain evidence="4">CGMCC 4.7405</strain>
    </source>
</reference>
<comment type="caution">
    <text evidence="3">The sequence shown here is derived from an EMBL/GenBank/DDBJ whole genome shotgun (WGS) entry which is preliminary data.</text>
</comment>
<dbReference type="EMBL" id="JBHRZI010000029">
    <property type="protein sequence ID" value="MFC3896381.1"/>
    <property type="molecule type" value="Genomic_DNA"/>
</dbReference>
<dbReference type="InterPro" id="IPR024520">
    <property type="entry name" value="DUF3558"/>
</dbReference>
<dbReference type="RefSeq" id="WP_382377921.1">
    <property type="nucleotide sequence ID" value="NZ_JBHRZI010000029.1"/>
</dbReference>
<evidence type="ECO:0000256" key="2">
    <source>
        <dbReference type="SAM" id="SignalP"/>
    </source>
</evidence>
<proteinExistence type="predicted"/>
<feature type="signal peptide" evidence="2">
    <location>
        <begin position="1"/>
        <end position="15"/>
    </location>
</feature>
<accession>A0ABV8C2Y5</accession>
<dbReference type="Proteomes" id="UP001595690">
    <property type="component" value="Unassembled WGS sequence"/>
</dbReference>
<organism evidence="3 4">
    <name type="scientific">Lentzea rhizosphaerae</name>
    <dbReference type="NCBI Taxonomy" id="2041025"/>
    <lineage>
        <taxon>Bacteria</taxon>
        <taxon>Bacillati</taxon>
        <taxon>Actinomycetota</taxon>
        <taxon>Actinomycetes</taxon>
        <taxon>Pseudonocardiales</taxon>
        <taxon>Pseudonocardiaceae</taxon>
        <taxon>Lentzea</taxon>
    </lineage>
</organism>
<evidence type="ECO:0000313" key="3">
    <source>
        <dbReference type="EMBL" id="MFC3896381.1"/>
    </source>
</evidence>
<evidence type="ECO:0000313" key="4">
    <source>
        <dbReference type="Proteomes" id="UP001595690"/>
    </source>
</evidence>
<feature type="region of interest" description="Disordered" evidence="1">
    <location>
        <begin position="20"/>
        <end position="48"/>
    </location>
</feature>
<keyword evidence="4" id="KW-1185">Reference proteome</keyword>
<gene>
    <name evidence="3" type="ORF">ACFOWZ_33305</name>
</gene>
<evidence type="ECO:0000256" key="1">
    <source>
        <dbReference type="SAM" id="MobiDB-lite"/>
    </source>
</evidence>
<dbReference type="Pfam" id="PF12079">
    <property type="entry name" value="DUF3558"/>
    <property type="match status" value="1"/>
</dbReference>
<sequence length="191" mass="19494">MTALLAAVFTFGALAGCTPGQTGGNPTTPPATGGQTASSEPTSNGSGTDLSIAKYVSAPCSILKPDQVATLGTLRPAAPGTGPLGPKCTWQGQDVIKNSTYAISVTEGRDFEDMVSNVKNNAVFTDKKIDGVRVISTDPVDGELACSTFLQASKTDSISISVSAAADERATKKPCAEGERVAQLIITNLKG</sequence>
<name>A0ABV8C2Y5_9PSEU</name>
<feature type="compositionally biased region" description="Low complexity" evidence="1">
    <location>
        <begin position="20"/>
        <end position="37"/>
    </location>
</feature>
<keyword evidence="2" id="KW-0732">Signal</keyword>